<dbReference type="PANTHER" id="PTHR31113:SF2">
    <property type="entry name" value="OS04G0423200 PROTEIN"/>
    <property type="match status" value="1"/>
</dbReference>
<evidence type="ECO:0000256" key="2">
    <source>
        <dbReference type="ARBA" id="ARBA00009074"/>
    </source>
</evidence>
<organism evidence="6 7">
    <name type="scientific">Setaria italica</name>
    <name type="common">Foxtail millet</name>
    <name type="synonym">Panicum italicum</name>
    <dbReference type="NCBI Taxonomy" id="4555"/>
    <lineage>
        <taxon>Eukaryota</taxon>
        <taxon>Viridiplantae</taxon>
        <taxon>Streptophyta</taxon>
        <taxon>Embryophyta</taxon>
        <taxon>Tracheophyta</taxon>
        <taxon>Spermatophyta</taxon>
        <taxon>Magnoliopsida</taxon>
        <taxon>Liliopsida</taxon>
        <taxon>Poales</taxon>
        <taxon>Poaceae</taxon>
        <taxon>PACMAD clade</taxon>
        <taxon>Panicoideae</taxon>
        <taxon>Panicodae</taxon>
        <taxon>Paniceae</taxon>
        <taxon>Cenchrinae</taxon>
        <taxon>Setaria</taxon>
    </lineage>
</organism>
<keyword evidence="7" id="KW-1185">Reference proteome</keyword>
<keyword evidence="5" id="KW-0472">Membrane</keyword>
<keyword evidence="3" id="KW-0812">Transmembrane</keyword>
<protein>
    <submittedName>
        <fullName evidence="6">Uncharacterized protein</fullName>
    </submittedName>
</protein>
<dbReference type="Proteomes" id="UP000004995">
    <property type="component" value="Unassembled WGS sequence"/>
</dbReference>
<dbReference type="InterPro" id="IPR007749">
    <property type="entry name" value="DUF677"/>
</dbReference>
<reference evidence="7" key="1">
    <citation type="journal article" date="2012" name="Nat. Biotechnol.">
        <title>Reference genome sequence of the model plant Setaria.</title>
        <authorList>
            <person name="Bennetzen J.L."/>
            <person name="Schmutz J."/>
            <person name="Wang H."/>
            <person name="Percifield R."/>
            <person name="Hawkins J."/>
            <person name="Pontaroli A.C."/>
            <person name="Estep M."/>
            <person name="Feng L."/>
            <person name="Vaughn J.N."/>
            <person name="Grimwood J."/>
            <person name="Jenkins J."/>
            <person name="Barry K."/>
            <person name="Lindquist E."/>
            <person name="Hellsten U."/>
            <person name="Deshpande S."/>
            <person name="Wang X."/>
            <person name="Wu X."/>
            <person name="Mitros T."/>
            <person name="Triplett J."/>
            <person name="Yang X."/>
            <person name="Ye C.Y."/>
            <person name="Mauro-Herrera M."/>
            <person name="Wang L."/>
            <person name="Li P."/>
            <person name="Sharma M."/>
            <person name="Sharma R."/>
            <person name="Ronald P.C."/>
            <person name="Panaud O."/>
            <person name="Kellogg E.A."/>
            <person name="Brutnell T.P."/>
            <person name="Doust A.N."/>
            <person name="Tuskan G.A."/>
            <person name="Rokhsar D."/>
            <person name="Devos K.M."/>
        </authorList>
    </citation>
    <scope>NUCLEOTIDE SEQUENCE [LARGE SCALE GENOMIC DNA]</scope>
    <source>
        <strain evidence="7">cv. Yugu1</strain>
    </source>
</reference>
<keyword evidence="4" id="KW-1133">Transmembrane helix</keyword>
<comment type="subcellular location">
    <subcellularLocation>
        <location evidence="1">Membrane</location>
    </subcellularLocation>
</comment>
<dbReference type="HOGENOM" id="CLU_2927039_0_0_1"/>
<comment type="similarity">
    <text evidence="2">Belongs to the UPF0496 family.</text>
</comment>
<reference evidence="6" key="2">
    <citation type="submission" date="2018-08" db="UniProtKB">
        <authorList>
            <consortium name="EnsemblPlants"/>
        </authorList>
    </citation>
    <scope>IDENTIFICATION</scope>
    <source>
        <strain evidence="6">Yugu1</strain>
    </source>
</reference>
<evidence type="ECO:0000313" key="7">
    <source>
        <dbReference type="Proteomes" id="UP000004995"/>
    </source>
</evidence>
<dbReference type="Gramene" id="KQK97251">
    <property type="protein sequence ID" value="KQK97251"/>
    <property type="gene ID" value="SETIT_011850mg"/>
</dbReference>
<evidence type="ECO:0000256" key="3">
    <source>
        <dbReference type="ARBA" id="ARBA00022692"/>
    </source>
</evidence>
<sequence>MARWCTERASERCSVQEMVSELKRSCSTLRRLADELEEHVWLCTATIHRARVFFLPQSKHD</sequence>
<evidence type="ECO:0000256" key="5">
    <source>
        <dbReference type="ARBA" id="ARBA00023136"/>
    </source>
</evidence>
<evidence type="ECO:0000256" key="4">
    <source>
        <dbReference type="ARBA" id="ARBA00022989"/>
    </source>
</evidence>
<dbReference type="InParanoid" id="K3YCA5"/>
<dbReference type="GO" id="GO:0016020">
    <property type="term" value="C:membrane"/>
    <property type="evidence" value="ECO:0007669"/>
    <property type="project" value="UniProtKB-SubCell"/>
</dbReference>
<evidence type="ECO:0000256" key="1">
    <source>
        <dbReference type="ARBA" id="ARBA00004370"/>
    </source>
</evidence>
<evidence type="ECO:0000313" key="6">
    <source>
        <dbReference type="EnsemblPlants" id="KQK97251"/>
    </source>
</evidence>
<name>K3YCA5_SETIT</name>
<dbReference type="EnsemblPlants" id="KQK97251">
    <property type="protein sequence ID" value="KQK97251"/>
    <property type="gene ID" value="SETIT_011850mg"/>
</dbReference>
<dbReference type="PANTHER" id="PTHR31113">
    <property type="entry name" value="UPF0496 PROTEIN 3-RELATED"/>
    <property type="match status" value="1"/>
</dbReference>
<proteinExistence type="inferred from homology"/>
<accession>K3YCA5</accession>
<dbReference type="AlphaFoldDB" id="K3YCA5"/>
<dbReference type="STRING" id="4555.K3YCA5"/>
<dbReference type="EMBL" id="AGNK02004341">
    <property type="status" value="NOT_ANNOTATED_CDS"/>
    <property type="molecule type" value="Genomic_DNA"/>
</dbReference>